<proteinExistence type="predicted"/>
<organism evidence="1">
    <name type="scientific">Anguilla anguilla</name>
    <name type="common">European freshwater eel</name>
    <name type="synonym">Muraena anguilla</name>
    <dbReference type="NCBI Taxonomy" id="7936"/>
    <lineage>
        <taxon>Eukaryota</taxon>
        <taxon>Metazoa</taxon>
        <taxon>Chordata</taxon>
        <taxon>Craniata</taxon>
        <taxon>Vertebrata</taxon>
        <taxon>Euteleostomi</taxon>
        <taxon>Actinopterygii</taxon>
        <taxon>Neopterygii</taxon>
        <taxon>Teleostei</taxon>
        <taxon>Anguilliformes</taxon>
        <taxon>Anguillidae</taxon>
        <taxon>Anguilla</taxon>
    </lineage>
</organism>
<protein>
    <submittedName>
        <fullName evidence="1">Uncharacterized protein</fullName>
    </submittedName>
</protein>
<name>A0A0E9UT26_ANGAN</name>
<dbReference type="EMBL" id="GBXM01039610">
    <property type="protein sequence ID" value="JAH68967.1"/>
    <property type="molecule type" value="Transcribed_RNA"/>
</dbReference>
<sequence length="55" mass="6402">MFLQLSYSIGVIAVWDCNWNSSKYVSIKLHLCFAINKEIQTLSTLRYNEFVLLST</sequence>
<evidence type="ECO:0000313" key="1">
    <source>
        <dbReference type="EMBL" id="JAH68967.1"/>
    </source>
</evidence>
<reference evidence="1" key="1">
    <citation type="submission" date="2014-11" db="EMBL/GenBank/DDBJ databases">
        <authorList>
            <person name="Amaro Gonzalez C."/>
        </authorList>
    </citation>
    <scope>NUCLEOTIDE SEQUENCE</scope>
</reference>
<accession>A0A0E9UT26</accession>
<dbReference type="AlphaFoldDB" id="A0A0E9UT26"/>
<reference evidence="1" key="2">
    <citation type="journal article" date="2015" name="Fish Shellfish Immunol.">
        <title>Early steps in the European eel (Anguilla anguilla)-Vibrio vulnificus interaction in the gills: Role of the RtxA13 toxin.</title>
        <authorList>
            <person name="Callol A."/>
            <person name="Pajuelo D."/>
            <person name="Ebbesson L."/>
            <person name="Teles M."/>
            <person name="MacKenzie S."/>
            <person name="Amaro C."/>
        </authorList>
    </citation>
    <scope>NUCLEOTIDE SEQUENCE</scope>
</reference>